<gene>
    <name evidence="2" type="ORF">K239x_35270</name>
</gene>
<dbReference type="EMBL" id="CP036526">
    <property type="protein sequence ID" value="QDT11529.1"/>
    <property type="molecule type" value="Genomic_DNA"/>
</dbReference>
<feature type="signal peptide" evidence="1">
    <location>
        <begin position="1"/>
        <end position="27"/>
    </location>
</feature>
<feature type="chain" id="PRO_5021719995" description="Bacterial type II and III secretion system protein" evidence="1">
    <location>
        <begin position="28"/>
        <end position="298"/>
    </location>
</feature>
<dbReference type="OrthoDB" id="262864at2"/>
<dbReference type="Proteomes" id="UP000319817">
    <property type="component" value="Chromosome"/>
</dbReference>
<proteinExistence type="predicted"/>
<dbReference type="AlphaFoldDB" id="A0A517NWN7"/>
<keyword evidence="1" id="KW-0732">Signal</keyword>
<evidence type="ECO:0000313" key="2">
    <source>
        <dbReference type="EMBL" id="QDT11529.1"/>
    </source>
</evidence>
<evidence type="ECO:0000256" key="1">
    <source>
        <dbReference type="SAM" id="SignalP"/>
    </source>
</evidence>
<organism evidence="2 3">
    <name type="scientific">Stieleria marina</name>
    <dbReference type="NCBI Taxonomy" id="1930275"/>
    <lineage>
        <taxon>Bacteria</taxon>
        <taxon>Pseudomonadati</taxon>
        <taxon>Planctomycetota</taxon>
        <taxon>Planctomycetia</taxon>
        <taxon>Pirellulales</taxon>
        <taxon>Pirellulaceae</taxon>
        <taxon>Stieleria</taxon>
    </lineage>
</organism>
<keyword evidence="3" id="KW-1185">Reference proteome</keyword>
<sequence length="298" mass="33386" precursor="true">MHAIRNARCFFPALALLALCVCGCATWTDRTTGILEAATTGKTGHGESPLSKLKENSKNIVLNVEFVPIKVDETSLDEIQSIWQWTDETVVDPGLRRELSLNGIRAGRVIRRDRLIQRLDQMRSTDGVLDQFLSQADIASEVSHGGQRIPMRVGRRYELPVRQPIEGTHVSMVRLDGELFGRTLQDPQFLFAVKATTGNTTREINLQLRPEIQHGSMRQRWISSDTALRINTRRETWSLESLDLNLTGVEGDTFFIGGTTPRVGLGKQMLSGHRSDNSQHQVVMLITFDQIPTAAEQL</sequence>
<name>A0A517NWN7_9BACT</name>
<evidence type="ECO:0008006" key="4">
    <source>
        <dbReference type="Google" id="ProtNLM"/>
    </source>
</evidence>
<evidence type="ECO:0000313" key="3">
    <source>
        <dbReference type="Proteomes" id="UP000319817"/>
    </source>
</evidence>
<reference evidence="2 3" key="1">
    <citation type="submission" date="2019-02" db="EMBL/GenBank/DDBJ databases">
        <title>Deep-cultivation of Planctomycetes and their phenomic and genomic characterization uncovers novel biology.</title>
        <authorList>
            <person name="Wiegand S."/>
            <person name="Jogler M."/>
            <person name="Boedeker C."/>
            <person name="Pinto D."/>
            <person name="Vollmers J."/>
            <person name="Rivas-Marin E."/>
            <person name="Kohn T."/>
            <person name="Peeters S.H."/>
            <person name="Heuer A."/>
            <person name="Rast P."/>
            <person name="Oberbeckmann S."/>
            <person name="Bunk B."/>
            <person name="Jeske O."/>
            <person name="Meyerdierks A."/>
            <person name="Storesund J.E."/>
            <person name="Kallscheuer N."/>
            <person name="Luecker S."/>
            <person name="Lage O.M."/>
            <person name="Pohl T."/>
            <person name="Merkel B.J."/>
            <person name="Hornburger P."/>
            <person name="Mueller R.-W."/>
            <person name="Bruemmer F."/>
            <person name="Labrenz M."/>
            <person name="Spormann A.M."/>
            <person name="Op den Camp H."/>
            <person name="Overmann J."/>
            <person name="Amann R."/>
            <person name="Jetten M.S.M."/>
            <person name="Mascher T."/>
            <person name="Medema M.H."/>
            <person name="Devos D.P."/>
            <person name="Kaster A.-K."/>
            <person name="Ovreas L."/>
            <person name="Rohde M."/>
            <person name="Galperin M.Y."/>
            <person name="Jogler C."/>
        </authorList>
    </citation>
    <scope>NUCLEOTIDE SEQUENCE [LARGE SCALE GENOMIC DNA]</scope>
    <source>
        <strain evidence="2 3">K23_9</strain>
    </source>
</reference>
<protein>
    <recommendedName>
        <fullName evidence="4">Bacterial type II and III secretion system protein</fullName>
    </recommendedName>
</protein>
<accession>A0A517NWN7</accession>
<dbReference type="RefSeq" id="WP_145419345.1">
    <property type="nucleotide sequence ID" value="NZ_CP036526.1"/>
</dbReference>